<comment type="caution">
    <text evidence="7">The sequence shown here is derived from an EMBL/GenBank/DDBJ whole genome shotgun (WGS) entry which is preliminary data.</text>
</comment>
<accession>A0A931E651</accession>
<dbReference type="AlphaFoldDB" id="A0A931E651"/>
<keyword evidence="3 7" id="KW-0489">Methyltransferase</keyword>
<reference evidence="7" key="1">
    <citation type="submission" date="2020-11" db="EMBL/GenBank/DDBJ databases">
        <title>Sequencing the genomes of 1000 actinobacteria strains.</title>
        <authorList>
            <person name="Klenk H.-P."/>
        </authorList>
    </citation>
    <scope>NUCLEOTIDE SEQUENCE</scope>
    <source>
        <strain evidence="7">DSM 45632</strain>
    </source>
</reference>
<dbReference type="GO" id="GO:0043565">
    <property type="term" value="F:sequence-specific DNA binding"/>
    <property type="evidence" value="ECO:0007669"/>
    <property type="project" value="TreeGrafter"/>
</dbReference>
<keyword evidence="8" id="KW-1185">Reference proteome</keyword>
<protein>
    <recommendedName>
        <fullName evidence="2">site-specific DNA-methyltransferase (adenine-specific)</fullName>
        <ecNumber evidence="2">2.1.1.72</ecNumber>
    </recommendedName>
</protein>
<name>A0A931E651_9CORY</name>
<evidence type="ECO:0000256" key="6">
    <source>
        <dbReference type="ARBA" id="ARBA00047942"/>
    </source>
</evidence>
<dbReference type="InterPro" id="IPR023095">
    <property type="entry name" value="Ade_MeTrfase_dom_2"/>
</dbReference>
<proteinExistence type="inferred from homology"/>
<organism evidence="7 8">
    <name type="scientific">Corynebacterium aquatimens</name>
    <dbReference type="NCBI Taxonomy" id="1190508"/>
    <lineage>
        <taxon>Bacteria</taxon>
        <taxon>Bacillati</taxon>
        <taxon>Actinomycetota</taxon>
        <taxon>Actinomycetes</taxon>
        <taxon>Mycobacteriales</taxon>
        <taxon>Corynebacteriaceae</taxon>
        <taxon>Corynebacterium</taxon>
    </lineage>
</organism>
<dbReference type="GO" id="GO:0009307">
    <property type="term" value="P:DNA restriction-modification system"/>
    <property type="evidence" value="ECO:0007669"/>
    <property type="project" value="InterPro"/>
</dbReference>
<comment type="similarity">
    <text evidence="1">Belongs to the N(4)/N(6)-methyltransferase family.</text>
</comment>
<dbReference type="InterPro" id="IPR012263">
    <property type="entry name" value="M_m6A_EcoRV"/>
</dbReference>
<dbReference type="PANTHER" id="PTHR30481:SF2">
    <property type="entry name" value="SITE-SPECIFIC DNA-METHYLTRANSFERASE (ADENINE-SPECIFIC)"/>
    <property type="match status" value="1"/>
</dbReference>
<evidence type="ECO:0000256" key="5">
    <source>
        <dbReference type="ARBA" id="ARBA00022691"/>
    </source>
</evidence>
<evidence type="ECO:0000313" key="8">
    <source>
        <dbReference type="Proteomes" id="UP000658613"/>
    </source>
</evidence>
<dbReference type="GO" id="GO:1904047">
    <property type="term" value="F:S-adenosyl-L-methionine binding"/>
    <property type="evidence" value="ECO:0007669"/>
    <property type="project" value="TreeGrafter"/>
</dbReference>
<sequence length="291" mass="33052">MPKMRSPLRYPGSKGQISGNIQALIEEYPETIETYFEPFCGGAAVALELLLEGIVGRVWLNDADPGIYSFWKAIVTETERFCAKLQTVPLNVEEWNHWKSISDQAIDDEYDFDLGFANFYLNRTNHSGVIRGGLIGGRSQTGKYKMDCRFNREALTDLIERIADQKDRIIITGFDGVKLLGSASEEFGIENDSTFVFVDPPYVKKADRLYMNHFKLTDHYKLGEVLYESSFTNWLLTYDDDALVREIYAGHTNWDLKIGYSAHKKRNATEVLVSAPALAPYCPKAFGTRIK</sequence>
<keyword evidence="4 7" id="KW-0808">Transferase</keyword>
<comment type="catalytic activity">
    <reaction evidence="6">
        <text>a 2'-deoxyadenosine in DNA + S-adenosyl-L-methionine = an N(6)-methyl-2'-deoxyadenosine in DNA + S-adenosyl-L-homocysteine + H(+)</text>
        <dbReference type="Rhea" id="RHEA:15197"/>
        <dbReference type="Rhea" id="RHEA-COMP:12418"/>
        <dbReference type="Rhea" id="RHEA-COMP:12419"/>
        <dbReference type="ChEBI" id="CHEBI:15378"/>
        <dbReference type="ChEBI" id="CHEBI:57856"/>
        <dbReference type="ChEBI" id="CHEBI:59789"/>
        <dbReference type="ChEBI" id="CHEBI:90615"/>
        <dbReference type="ChEBI" id="CHEBI:90616"/>
        <dbReference type="EC" id="2.1.1.72"/>
    </reaction>
</comment>
<dbReference type="Gene3D" id="3.40.50.150">
    <property type="entry name" value="Vaccinia Virus protein VP39"/>
    <property type="match status" value="1"/>
</dbReference>
<dbReference type="InterPro" id="IPR012327">
    <property type="entry name" value="MeTrfase_D12"/>
</dbReference>
<gene>
    <name evidence="7" type="ORF">IW254_002092</name>
</gene>
<dbReference type="PANTHER" id="PTHR30481">
    <property type="entry name" value="DNA ADENINE METHYLASE"/>
    <property type="match status" value="1"/>
</dbReference>
<dbReference type="Pfam" id="PF02086">
    <property type="entry name" value="MethyltransfD12"/>
    <property type="match status" value="1"/>
</dbReference>
<dbReference type="PRINTS" id="PR00505">
    <property type="entry name" value="D12N6MTFRASE"/>
</dbReference>
<dbReference type="Proteomes" id="UP000658613">
    <property type="component" value="Unassembled WGS sequence"/>
</dbReference>
<keyword evidence="5" id="KW-0949">S-adenosyl-L-methionine</keyword>
<dbReference type="EMBL" id="JADOUE010000001">
    <property type="protein sequence ID" value="MBG6123123.1"/>
    <property type="molecule type" value="Genomic_DNA"/>
</dbReference>
<dbReference type="InterPro" id="IPR029063">
    <property type="entry name" value="SAM-dependent_MTases_sf"/>
</dbReference>
<evidence type="ECO:0000256" key="1">
    <source>
        <dbReference type="ARBA" id="ARBA00006594"/>
    </source>
</evidence>
<dbReference type="GO" id="GO:0032259">
    <property type="term" value="P:methylation"/>
    <property type="evidence" value="ECO:0007669"/>
    <property type="project" value="UniProtKB-KW"/>
</dbReference>
<evidence type="ECO:0000256" key="4">
    <source>
        <dbReference type="ARBA" id="ARBA00022679"/>
    </source>
</evidence>
<evidence type="ECO:0000256" key="3">
    <source>
        <dbReference type="ARBA" id="ARBA00022603"/>
    </source>
</evidence>
<dbReference type="SUPFAM" id="SSF53335">
    <property type="entry name" value="S-adenosyl-L-methionine-dependent methyltransferases"/>
    <property type="match status" value="1"/>
</dbReference>
<dbReference type="PIRSF" id="PIRSF000398">
    <property type="entry name" value="M_m6A_EcoRV"/>
    <property type="match status" value="1"/>
</dbReference>
<dbReference type="EC" id="2.1.1.72" evidence="2"/>
<dbReference type="RefSeq" id="WP_196825400.1">
    <property type="nucleotide sequence ID" value="NZ_CP046980.1"/>
</dbReference>
<dbReference type="Gene3D" id="1.10.1020.10">
    <property type="entry name" value="Adenine-specific Methyltransferase, Domain 2"/>
    <property type="match status" value="1"/>
</dbReference>
<dbReference type="GO" id="GO:0006298">
    <property type="term" value="P:mismatch repair"/>
    <property type="evidence" value="ECO:0007669"/>
    <property type="project" value="TreeGrafter"/>
</dbReference>
<dbReference type="GO" id="GO:0009007">
    <property type="term" value="F:site-specific DNA-methyltransferase (adenine-specific) activity"/>
    <property type="evidence" value="ECO:0007669"/>
    <property type="project" value="UniProtKB-EC"/>
</dbReference>
<evidence type="ECO:0000256" key="2">
    <source>
        <dbReference type="ARBA" id="ARBA00011900"/>
    </source>
</evidence>
<evidence type="ECO:0000313" key="7">
    <source>
        <dbReference type="EMBL" id="MBG6123123.1"/>
    </source>
</evidence>